<evidence type="ECO:0000313" key="1">
    <source>
        <dbReference type="EMBL" id="GBF50755.1"/>
    </source>
</evidence>
<comment type="caution">
    <text evidence="1">The sequence shown here is derived from an EMBL/GenBank/DDBJ whole genome shotgun (WGS) entry which is preliminary data.</text>
</comment>
<sequence>MEMAVEKLSLGSNSLKVEPADKELVELEESDEGESNALINNVLSIQSPPAMSQNSSL</sequence>
<name>A0A2P2E1J2_9LEPT</name>
<dbReference type="EMBL" id="BFBB01000007">
    <property type="protein sequence ID" value="GBF50755.1"/>
    <property type="molecule type" value="Genomic_DNA"/>
</dbReference>
<keyword evidence="2" id="KW-1185">Reference proteome</keyword>
<protein>
    <submittedName>
        <fullName evidence="1">Uncharacterized protein</fullName>
    </submittedName>
</protein>
<gene>
    <name evidence="1" type="ORF">LPTSP4_22820</name>
</gene>
<accession>A0A2P2E1J2</accession>
<proteinExistence type="predicted"/>
<dbReference type="AlphaFoldDB" id="A0A2P2E1J2"/>
<organism evidence="1 2">
    <name type="scientific">Leptospira ryugenii</name>
    <dbReference type="NCBI Taxonomy" id="1917863"/>
    <lineage>
        <taxon>Bacteria</taxon>
        <taxon>Pseudomonadati</taxon>
        <taxon>Spirochaetota</taxon>
        <taxon>Spirochaetia</taxon>
        <taxon>Leptospirales</taxon>
        <taxon>Leptospiraceae</taxon>
        <taxon>Leptospira</taxon>
    </lineage>
</organism>
<evidence type="ECO:0000313" key="2">
    <source>
        <dbReference type="Proteomes" id="UP000245133"/>
    </source>
</evidence>
<dbReference type="Proteomes" id="UP000245133">
    <property type="component" value="Unassembled WGS sequence"/>
</dbReference>
<reference evidence="1 2" key="1">
    <citation type="submission" date="2018-02" db="EMBL/GenBank/DDBJ databases">
        <title>Novel Leptospira species isolated from soil and water in Japan.</title>
        <authorList>
            <person name="Nakao R."/>
            <person name="Masuzawa T."/>
        </authorList>
    </citation>
    <scope>NUCLEOTIDE SEQUENCE [LARGE SCALE GENOMIC DNA]</scope>
    <source>
        <strain evidence="1 2">YH101</strain>
    </source>
</reference>